<dbReference type="PANTHER" id="PTHR12952:SF0">
    <property type="entry name" value="PROTEIN SYS1 HOMOLOG"/>
    <property type="match status" value="1"/>
</dbReference>
<comment type="similarity">
    <text evidence="2">Belongs to the SYS1 family.</text>
</comment>
<keyword evidence="3" id="KW-0813">Transport</keyword>
<dbReference type="RefSeq" id="XP_005761986.1">
    <property type="nucleotide sequence ID" value="XM_005761929.1"/>
</dbReference>
<protein>
    <recommendedName>
        <fullName evidence="12">Protein SYS1 homolog</fullName>
    </recommendedName>
</protein>
<evidence type="ECO:0000256" key="8">
    <source>
        <dbReference type="ARBA" id="ARBA00023136"/>
    </source>
</evidence>
<reference evidence="11" key="1">
    <citation type="journal article" date="2013" name="Nature">
        <title>Pan genome of the phytoplankton Emiliania underpins its global distribution.</title>
        <authorList>
            <person name="Read B.A."/>
            <person name="Kegel J."/>
            <person name="Klute M.J."/>
            <person name="Kuo A."/>
            <person name="Lefebvre S.C."/>
            <person name="Maumus F."/>
            <person name="Mayer C."/>
            <person name="Miller J."/>
            <person name="Monier A."/>
            <person name="Salamov A."/>
            <person name="Young J."/>
            <person name="Aguilar M."/>
            <person name="Claverie J.M."/>
            <person name="Frickenhaus S."/>
            <person name="Gonzalez K."/>
            <person name="Herman E.K."/>
            <person name="Lin Y.C."/>
            <person name="Napier J."/>
            <person name="Ogata H."/>
            <person name="Sarno A.F."/>
            <person name="Shmutz J."/>
            <person name="Schroeder D."/>
            <person name="de Vargas C."/>
            <person name="Verret F."/>
            <person name="von Dassow P."/>
            <person name="Valentin K."/>
            <person name="Van de Peer Y."/>
            <person name="Wheeler G."/>
            <person name="Dacks J.B."/>
            <person name="Delwiche C.F."/>
            <person name="Dyhrman S.T."/>
            <person name="Glockner G."/>
            <person name="John U."/>
            <person name="Richards T."/>
            <person name="Worden A.Z."/>
            <person name="Zhang X."/>
            <person name="Grigoriev I.V."/>
            <person name="Allen A.E."/>
            <person name="Bidle K."/>
            <person name="Borodovsky M."/>
            <person name="Bowler C."/>
            <person name="Brownlee C."/>
            <person name="Cock J.M."/>
            <person name="Elias M."/>
            <person name="Gladyshev V.N."/>
            <person name="Groth M."/>
            <person name="Guda C."/>
            <person name="Hadaegh A."/>
            <person name="Iglesias-Rodriguez M.D."/>
            <person name="Jenkins J."/>
            <person name="Jones B.M."/>
            <person name="Lawson T."/>
            <person name="Leese F."/>
            <person name="Lindquist E."/>
            <person name="Lobanov A."/>
            <person name="Lomsadze A."/>
            <person name="Malik S.B."/>
            <person name="Marsh M.E."/>
            <person name="Mackinder L."/>
            <person name="Mock T."/>
            <person name="Mueller-Roeber B."/>
            <person name="Pagarete A."/>
            <person name="Parker M."/>
            <person name="Probert I."/>
            <person name="Quesneville H."/>
            <person name="Raines C."/>
            <person name="Rensing S.A."/>
            <person name="Riano-Pachon D.M."/>
            <person name="Richier S."/>
            <person name="Rokitta S."/>
            <person name="Shiraiwa Y."/>
            <person name="Soanes D.M."/>
            <person name="van der Giezen M."/>
            <person name="Wahlund T.M."/>
            <person name="Williams B."/>
            <person name="Wilson W."/>
            <person name="Wolfe G."/>
            <person name="Wurch L.L."/>
        </authorList>
    </citation>
    <scope>NUCLEOTIDE SEQUENCE</scope>
</reference>
<dbReference type="Pfam" id="PF09801">
    <property type="entry name" value="SYS1"/>
    <property type="match status" value="1"/>
</dbReference>
<sequence length="173" mass="19153">MPFYAPGFDPLLIVSQIAAMQALLYLNLGLWLLVLNGLAGSNLSSIGLRHLFSPDSISISYAGGWVTILALFLNAIAGQAPHCCPHPSSFFLCFIVERAKKCLDFAATAHLLHLFCCIVYGGWPIAWEWWAVNIMCLVLMALLGEFLCMRRELQDIPLFGSRGGRKFSSSERE</sequence>
<organism evidence="10 11">
    <name type="scientific">Emiliania huxleyi (strain CCMP1516)</name>
    <dbReference type="NCBI Taxonomy" id="280463"/>
    <lineage>
        <taxon>Eukaryota</taxon>
        <taxon>Haptista</taxon>
        <taxon>Haptophyta</taxon>
        <taxon>Prymnesiophyceae</taxon>
        <taxon>Isochrysidales</taxon>
        <taxon>Noelaerhabdaceae</taxon>
        <taxon>Emiliania</taxon>
    </lineage>
</organism>
<dbReference type="GO" id="GO:0005802">
    <property type="term" value="C:trans-Golgi network"/>
    <property type="evidence" value="ECO:0007669"/>
    <property type="project" value="TreeGrafter"/>
</dbReference>
<dbReference type="GO" id="GO:0034067">
    <property type="term" value="P:protein localization to Golgi apparatus"/>
    <property type="evidence" value="ECO:0007669"/>
    <property type="project" value="TreeGrafter"/>
</dbReference>
<evidence type="ECO:0000256" key="6">
    <source>
        <dbReference type="ARBA" id="ARBA00022989"/>
    </source>
</evidence>
<keyword evidence="8 9" id="KW-0472">Membrane</keyword>
<evidence type="ECO:0000256" key="3">
    <source>
        <dbReference type="ARBA" id="ARBA00022448"/>
    </source>
</evidence>
<keyword evidence="11" id="KW-1185">Reference proteome</keyword>
<evidence type="ECO:0000256" key="9">
    <source>
        <dbReference type="SAM" id="Phobius"/>
    </source>
</evidence>
<accession>A0A0D3IE72</accession>
<evidence type="ECO:0000256" key="4">
    <source>
        <dbReference type="ARBA" id="ARBA00022692"/>
    </source>
</evidence>
<dbReference type="PANTHER" id="PTHR12952">
    <property type="entry name" value="SYS1"/>
    <property type="match status" value="1"/>
</dbReference>
<keyword evidence="5" id="KW-0653">Protein transport</keyword>
<evidence type="ECO:0000256" key="2">
    <source>
        <dbReference type="ARBA" id="ARBA00008160"/>
    </source>
</evidence>
<evidence type="ECO:0008006" key="12">
    <source>
        <dbReference type="Google" id="ProtNLM"/>
    </source>
</evidence>
<dbReference type="GO" id="GO:0006895">
    <property type="term" value="P:Golgi to endosome transport"/>
    <property type="evidence" value="ECO:0007669"/>
    <property type="project" value="TreeGrafter"/>
</dbReference>
<dbReference type="OMA" id="EYEMVGM"/>
<evidence type="ECO:0000313" key="10">
    <source>
        <dbReference type="EnsemblProtists" id="EOD09557"/>
    </source>
</evidence>
<dbReference type="AlphaFoldDB" id="A0A0D3IE72"/>
<dbReference type="GO" id="GO:0005829">
    <property type="term" value="C:cytosol"/>
    <property type="evidence" value="ECO:0007669"/>
    <property type="project" value="GOC"/>
</dbReference>
<evidence type="ECO:0000256" key="7">
    <source>
        <dbReference type="ARBA" id="ARBA00023034"/>
    </source>
</evidence>
<dbReference type="GeneID" id="17255722"/>
<dbReference type="InterPro" id="IPR019185">
    <property type="entry name" value="Integral_membrane_SYS1-rel"/>
</dbReference>
<evidence type="ECO:0000256" key="5">
    <source>
        <dbReference type="ARBA" id="ARBA00022927"/>
    </source>
</evidence>
<name>A0A0D3IE72_EMIH1</name>
<evidence type="ECO:0000313" key="11">
    <source>
        <dbReference type="Proteomes" id="UP000013827"/>
    </source>
</evidence>
<feature type="transmembrane region" description="Helical" evidence="9">
    <location>
        <begin position="12"/>
        <end position="39"/>
    </location>
</feature>
<dbReference type="KEGG" id="ehx:EMIHUDRAFT_62169"/>
<proteinExistence type="inferred from homology"/>
<feature type="transmembrane region" description="Helical" evidence="9">
    <location>
        <begin position="129"/>
        <end position="148"/>
    </location>
</feature>
<dbReference type="eggNOG" id="KOG4697">
    <property type="taxonomic scope" value="Eukaryota"/>
</dbReference>
<dbReference type="Proteomes" id="UP000013827">
    <property type="component" value="Unassembled WGS sequence"/>
</dbReference>
<feature type="transmembrane region" description="Helical" evidence="9">
    <location>
        <begin position="59"/>
        <end position="81"/>
    </location>
</feature>
<dbReference type="GO" id="GO:0043001">
    <property type="term" value="P:Golgi to plasma membrane protein transport"/>
    <property type="evidence" value="ECO:0007669"/>
    <property type="project" value="TreeGrafter"/>
</dbReference>
<comment type="subcellular location">
    <subcellularLocation>
        <location evidence="1">Golgi apparatus membrane</location>
        <topology evidence="1">Multi-pass membrane protein</topology>
    </subcellularLocation>
</comment>
<dbReference type="HOGENOM" id="CLU_081382_2_0_1"/>
<keyword evidence="6 9" id="KW-1133">Transmembrane helix</keyword>
<keyword evidence="7" id="KW-0333">Golgi apparatus</keyword>
<reference evidence="10" key="2">
    <citation type="submission" date="2024-10" db="UniProtKB">
        <authorList>
            <consortium name="EnsemblProtists"/>
        </authorList>
    </citation>
    <scope>IDENTIFICATION</scope>
</reference>
<dbReference type="GO" id="GO:0000139">
    <property type="term" value="C:Golgi membrane"/>
    <property type="evidence" value="ECO:0007669"/>
    <property type="project" value="UniProtKB-SubCell"/>
</dbReference>
<dbReference type="EnsemblProtists" id="EOD09557">
    <property type="protein sequence ID" value="EOD09557"/>
    <property type="gene ID" value="EMIHUDRAFT_62169"/>
</dbReference>
<evidence type="ECO:0000256" key="1">
    <source>
        <dbReference type="ARBA" id="ARBA00004653"/>
    </source>
</evidence>
<keyword evidence="4 9" id="KW-0812">Transmembrane</keyword>
<dbReference type="PaxDb" id="2903-EOD09557"/>
<dbReference type="STRING" id="2903.R1BJA6"/>